<reference evidence="5" key="1">
    <citation type="submission" date="2023-03" db="EMBL/GenBank/DDBJ databases">
        <title>Massive genome expansion in bonnet fungi (Mycena s.s.) driven by repeated elements and novel gene families across ecological guilds.</title>
        <authorList>
            <consortium name="Lawrence Berkeley National Laboratory"/>
            <person name="Harder C.B."/>
            <person name="Miyauchi S."/>
            <person name="Viragh M."/>
            <person name="Kuo A."/>
            <person name="Thoen E."/>
            <person name="Andreopoulos B."/>
            <person name="Lu D."/>
            <person name="Skrede I."/>
            <person name="Drula E."/>
            <person name="Henrissat B."/>
            <person name="Morin E."/>
            <person name="Kohler A."/>
            <person name="Barry K."/>
            <person name="LaButti K."/>
            <person name="Morin E."/>
            <person name="Salamov A."/>
            <person name="Lipzen A."/>
            <person name="Mereny Z."/>
            <person name="Hegedus B."/>
            <person name="Baldrian P."/>
            <person name="Stursova M."/>
            <person name="Weitz H."/>
            <person name="Taylor A."/>
            <person name="Grigoriev I.V."/>
            <person name="Nagy L.G."/>
            <person name="Martin F."/>
            <person name="Kauserud H."/>
        </authorList>
    </citation>
    <scope>NUCLEOTIDE SEQUENCE</scope>
    <source>
        <strain evidence="5">9284</strain>
    </source>
</reference>
<dbReference type="EMBL" id="JARKIF010000005">
    <property type="protein sequence ID" value="KAJ7638282.1"/>
    <property type="molecule type" value="Genomic_DNA"/>
</dbReference>
<accession>A0AAD7FUJ0</accession>
<feature type="compositionally biased region" description="Acidic residues" evidence="3">
    <location>
        <begin position="281"/>
        <end position="298"/>
    </location>
</feature>
<organism evidence="5 6">
    <name type="scientific">Roridomyces roridus</name>
    <dbReference type="NCBI Taxonomy" id="1738132"/>
    <lineage>
        <taxon>Eukaryota</taxon>
        <taxon>Fungi</taxon>
        <taxon>Dikarya</taxon>
        <taxon>Basidiomycota</taxon>
        <taxon>Agaricomycotina</taxon>
        <taxon>Agaricomycetes</taxon>
        <taxon>Agaricomycetidae</taxon>
        <taxon>Agaricales</taxon>
        <taxon>Marasmiineae</taxon>
        <taxon>Mycenaceae</taxon>
        <taxon>Roridomyces</taxon>
    </lineage>
</organism>
<feature type="compositionally biased region" description="Gly residues" evidence="3">
    <location>
        <begin position="130"/>
        <end position="151"/>
    </location>
</feature>
<keyword evidence="2" id="KW-0863">Zinc-finger</keyword>
<dbReference type="GO" id="GO:0003676">
    <property type="term" value="F:nucleic acid binding"/>
    <property type="evidence" value="ECO:0007669"/>
    <property type="project" value="InterPro"/>
</dbReference>
<keyword evidence="2" id="KW-0862">Zinc</keyword>
<feature type="compositionally biased region" description="Polar residues" evidence="3">
    <location>
        <begin position="13"/>
        <end position="25"/>
    </location>
</feature>
<keyword evidence="6" id="KW-1185">Reference proteome</keyword>
<evidence type="ECO:0000313" key="5">
    <source>
        <dbReference type="EMBL" id="KAJ7638282.1"/>
    </source>
</evidence>
<comment type="caution">
    <text evidence="5">The sequence shown here is derived from an EMBL/GenBank/DDBJ whole genome shotgun (WGS) entry which is preliminary data.</text>
</comment>
<evidence type="ECO:0000256" key="2">
    <source>
        <dbReference type="PROSITE-ProRule" id="PRU00047"/>
    </source>
</evidence>
<evidence type="ECO:0000256" key="3">
    <source>
        <dbReference type="SAM" id="MobiDB-lite"/>
    </source>
</evidence>
<feature type="region of interest" description="Disordered" evidence="3">
    <location>
        <begin position="1"/>
        <end position="30"/>
    </location>
</feature>
<dbReference type="Proteomes" id="UP001221142">
    <property type="component" value="Unassembled WGS sequence"/>
</dbReference>
<dbReference type="AlphaFoldDB" id="A0AAD7FUJ0"/>
<evidence type="ECO:0000259" key="4">
    <source>
        <dbReference type="PROSITE" id="PS50158"/>
    </source>
</evidence>
<name>A0AAD7FUJ0_9AGAR</name>
<dbReference type="GO" id="GO:0006397">
    <property type="term" value="P:mRNA processing"/>
    <property type="evidence" value="ECO:0007669"/>
    <property type="project" value="UniProtKB-KW"/>
</dbReference>
<dbReference type="GO" id="GO:0008270">
    <property type="term" value="F:zinc ion binding"/>
    <property type="evidence" value="ECO:0007669"/>
    <property type="project" value="UniProtKB-KW"/>
</dbReference>
<proteinExistence type="predicted"/>
<feature type="region of interest" description="Disordered" evidence="3">
    <location>
        <begin position="118"/>
        <end position="167"/>
    </location>
</feature>
<dbReference type="InterPro" id="IPR001878">
    <property type="entry name" value="Znf_CCHC"/>
</dbReference>
<sequence length="336" mass="35418">MSYRRGSDPITPGGSSFLTRASDPNQRARRQSALYQHVLTLTPPRYSNPSPVFSVHGRNPGSTLAPLPELLQTYPQSQYPSSSAGFDAPALPPADFSGARVPVATLGTGEHFMHSFLDQGNAAPAPQGNPGHGGKGGHSGGPSGGPSGSGGSSSPSGHATPSQPSPLNSEQFFVQTIEVFRDALLLFTSSQPIAPRSTRSNLKAPDTEYTNTLAGIKQVARQVDARHWKREWERLRWGTDGGNDSGNIQDYAASPQSSDSDLADLPEPSSPSSDSSSLPDQMDDSEDLSPEVPDDQESNDLCTFCGESGHMAPDCFMRLGDTQGNTADPAVPSPST</sequence>
<dbReference type="InterPro" id="IPR036875">
    <property type="entry name" value="Znf_CCHC_sf"/>
</dbReference>
<feature type="region of interest" description="Disordered" evidence="3">
    <location>
        <begin position="237"/>
        <end position="336"/>
    </location>
</feature>
<keyword evidence="2" id="KW-0479">Metal-binding</keyword>
<keyword evidence="1" id="KW-0507">mRNA processing</keyword>
<feature type="domain" description="CCHC-type" evidence="4">
    <location>
        <begin position="302"/>
        <end position="315"/>
    </location>
</feature>
<evidence type="ECO:0000256" key="1">
    <source>
        <dbReference type="ARBA" id="ARBA00022664"/>
    </source>
</evidence>
<gene>
    <name evidence="5" type="ORF">FB45DRAFT_1023088</name>
</gene>
<dbReference type="SUPFAM" id="SSF57756">
    <property type="entry name" value="Retrovirus zinc finger-like domains"/>
    <property type="match status" value="1"/>
</dbReference>
<feature type="compositionally biased region" description="Low complexity" evidence="3">
    <location>
        <begin position="257"/>
        <end position="280"/>
    </location>
</feature>
<evidence type="ECO:0000313" key="6">
    <source>
        <dbReference type="Proteomes" id="UP001221142"/>
    </source>
</evidence>
<protein>
    <recommendedName>
        <fullName evidence="4">CCHC-type domain-containing protein</fullName>
    </recommendedName>
</protein>
<dbReference type="PROSITE" id="PS50158">
    <property type="entry name" value="ZF_CCHC"/>
    <property type="match status" value="1"/>
</dbReference>